<reference evidence="4" key="1">
    <citation type="journal article" date="2017" name="Nat. Commun.">
        <title>The asparagus genome sheds light on the origin and evolution of a young Y chromosome.</title>
        <authorList>
            <person name="Harkess A."/>
            <person name="Zhou J."/>
            <person name="Xu C."/>
            <person name="Bowers J.E."/>
            <person name="Van der Hulst R."/>
            <person name="Ayyampalayam S."/>
            <person name="Mercati F."/>
            <person name="Riccardi P."/>
            <person name="McKain M.R."/>
            <person name="Kakrana A."/>
            <person name="Tang H."/>
            <person name="Ray J."/>
            <person name="Groenendijk J."/>
            <person name="Arikit S."/>
            <person name="Mathioni S.M."/>
            <person name="Nakano M."/>
            <person name="Shan H."/>
            <person name="Telgmann-Rauber A."/>
            <person name="Kanno A."/>
            <person name="Yue Z."/>
            <person name="Chen H."/>
            <person name="Li W."/>
            <person name="Chen Y."/>
            <person name="Xu X."/>
            <person name="Zhang Y."/>
            <person name="Luo S."/>
            <person name="Chen H."/>
            <person name="Gao J."/>
            <person name="Mao Z."/>
            <person name="Pires J.C."/>
            <person name="Luo M."/>
            <person name="Kudrna D."/>
            <person name="Wing R.A."/>
            <person name="Meyers B.C."/>
            <person name="Yi K."/>
            <person name="Kong H."/>
            <person name="Lavrijsen P."/>
            <person name="Sunseri F."/>
            <person name="Falavigna A."/>
            <person name="Ye Y."/>
            <person name="Leebens-Mack J.H."/>
            <person name="Chen G."/>
        </authorList>
    </citation>
    <scope>NUCLEOTIDE SEQUENCE [LARGE SCALE GENOMIC DNA]</scope>
    <source>
        <strain evidence="4">cv. DH0086</strain>
    </source>
</reference>
<feature type="signal peptide" evidence="2">
    <location>
        <begin position="1"/>
        <end position="21"/>
    </location>
</feature>
<dbReference type="Gramene" id="ONK74682">
    <property type="protein sequence ID" value="ONK74682"/>
    <property type="gene ID" value="A4U43_C03F9060"/>
</dbReference>
<evidence type="ECO:0000313" key="4">
    <source>
        <dbReference type="Proteomes" id="UP000243459"/>
    </source>
</evidence>
<keyword evidence="1" id="KW-1133">Transmembrane helix</keyword>
<feature type="chain" id="PRO_5024297424" evidence="2">
    <location>
        <begin position="22"/>
        <end position="111"/>
    </location>
</feature>
<feature type="transmembrane region" description="Helical" evidence="1">
    <location>
        <begin position="81"/>
        <end position="100"/>
    </location>
</feature>
<dbReference type="Proteomes" id="UP000243459">
    <property type="component" value="Chromosome 3"/>
</dbReference>
<evidence type="ECO:0000313" key="3">
    <source>
        <dbReference type="EMBL" id="ONK74682.1"/>
    </source>
</evidence>
<protein>
    <submittedName>
        <fullName evidence="3">Uncharacterized protein</fullName>
    </submittedName>
</protein>
<dbReference type="PANTHER" id="PTHR34558:SF9">
    <property type="entry name" value="F3L24.15 PROTEIN"/>
    <property type="match status" value="1"/>
</dbReference>
<keyword evidence="4" id="KW-1185">Reference proteome</keyword>
<dbReference type="AlphaFoldDB" id="A0A5P1F928"/>
<evidence type="ECO:0000256" key="2">
    <source>
        <dbReference type="SAM" id="SignalP"/>
    </source>
</evidence>
<dbReference type="EMBL" id="CM007383">
    <property type="protein sequence ID" value="ONK74682.1"/>
    <property type="molecule type" value="Genomic_DNA"/>
</dbReference>
<evidence type="ECO:0000256" key="1">
    <source>
        <dbReference type="SAM" id="Phobius"/>
    </source>
</evidence>
<keyword evidence="1" id="KW-0472">Membrane</keyword>
<accession>A0A5P1F928</accession>
<keyword evidence="1" id="KW-0812">Transmembrane</keyword>
<dbReference type="OMA" id="SHHAGHR"/>
<gene>
    <name evidence="3" type="ORF">A4U43_C03F9060</name>
</gene>
<keyword evidence="2" id="KW-0732">Signal</keyword>
<sequence>MARRLLVCLVIANFIATLATARPLLMMVHTTALELHSHGKAHPPSSSSPLNFYESGIAHSPEKAMLAKHQPFDRSIAGAEVILGGLATTIFAAIFCYIRVTRQRTEEEEKS</sequence>
<name>A0A5P1F928_ASPOF</name>
<dbReference type="PANTHER" id="PTHR34558">
    <property type="entry name" value="EXPRESSED PROTEIN"/>
    <property type="match status" value="1"/>
</dbReference>
<proteinExistence type="predicted"/>
<organism evidence="3 4">
    <name type="scientific">Asparagus officinalis</name>
    <name type="common">Garden asparagus</name>
    <dbReference type="NCBI Taxonomy" id="4686"/>
    <lineage>
        <taxon>Eukaryota</taxon>
        <taxon>Viridiplantae</taxon>
        <taxon>Streptophyta</taxon>
        <taxon>Embryophyta</taxon>
        <taxon>Tracheophyta</taxon>
        <taxon>Spermatophyta</taxon>
        <taxon>Magnoliopsida</taxon>
        <taxon>Liliopsida</taxon>
        <taxon>Asparagales</taxon>
        <taxon>Asparagaceae</taxon>
        <taxon>Asparagoideae</taxon>
        <taxon>Asparagus</taxon>
    </lineage>
</organism>